<dbReference type="InterPro" id="IPR051398">
    <property type="entry name" value="Polysacch_Deacetylase"/>
</dbReference>
<proteinExistence type="predicted"/>
<dbReference type="SUPFAM" id="SSF88713">
    <property type="entry name" value="Glycoside hydrolase/deacetylase"/>
    <property type="match status" value="1"/>
</dbReference>
<dbReference type="PROSITE" id="PS51677">
    <property type="entry name" value="NODB"/>
    <property type="match status" value="1"/>
</dbReference>
<dbReference type="Proteomes" id="UP000178794">
    <property type="component" value="Unassembled WGS sequence"/>
</dbReference>
<dbReference type="Pfam" id="PF01522">
    <property type="entry name" value="Polysacc_deac_1"/>
    <property type="match status" value="1"/>
</dbReference>
<evidence type="ECO:0000256" key="1">
    <source>
        <dbReference type="ARBA" id="ARBA00004613"/>
    </source>
</evidence>
<dbReference type="GO" id="GO:0005975">
    <property type="term" value="P:carbohydrate metabolic process"/>
    <property type="evidence" value="ECO:0007669"/>
    <property type="project" value="InterPro"/>
</dbReference>
<dbReference type="AlphaFoldDB" id="A0A1F6DEU6"/>
<comment type="caution">
    <text evidence="5">The sequence shown here is derived from an EMBL/GenBank/DDBJ whole genome shotgun (WGS) entry which is preliminary data.</text>
</comment>
<evidence type="ECO:0000256" key="3">
    <source>
        <dbReference type="SAM" id="SignalP"/>
    </source>
</evidence>
<name>A0A1F6DEU6_9BACT</name>
<dbReference type="InterPro" id="IPR011330">
    <property type="entry name" value="Glyco_hydro/deAcase_b/a-brl"/>
</dbReference>
<comment type="subcellular location">
    <subcellularLocation>
        <location evidence="1">Secreted</location>
    </subcellularLocation>
</comment>
<protein>
    <recommendedName>
        <fullName evidence="4">NodB homology domain-containing protein</fullName>
    </recommendedName>
</protein>
<dbReference type="PANTHER" id="PTHR34216">
    <property type="match status" value="1"/>
</dbReference>
<dbReference type="Gene3D" id="3.20.20.370">
    <property type="entry name" value="Glycoside hydrolase/deacetylase"/>
    <property type="match status" value="1"/>
</dbReference>
<feature type="domain" description="NodB homology" evidence="4">
    <location>
        <begin position="31"/>
        <end position="250"/>
    </location>
</feature>
<organism evidence="5 6">
    <name type="scientific">Candidatus Kaiserbacteria bacterium RIFCSPHIGHO2_02_FULL_50_50</name>
    <dbReference type="NCBI Taxonomy" id="1798492"/>
    <lineage>
        <taxon>Bacteria</taxon>
        <taxon>Candidatus Kaiseribacteriota</taxon>
    </lineage>
</organism>
<dbReference type="PANTHER" id="PTHR34216:SF3">
    <property type="entry name" value="POLY-BETA-1,6-N-ACETYL-D-GLUCOSAMINE N-DEACETYLASE"/>
    <property type="match status" value="1"/>
</dbReference>
<reference evidence="5 6" key="1">
    <citation type="journal article" date="2016" name="Nat. Commun.">
        <title>Thousands of microbial genomes shed light on interconnected biogeochemical processes in an aquifer system.</title>
        <authorList>
            <person name="Anantharaman K."/>
            <person name="Brown C.T."/>
            <person name="Hug L.A."/>
            <person name="Sharon I."/>
            <person name="Castelle C.J."/>
            <person name="Probst A.J."/>
            <person name="Thomas B.C."/>
            <person name="Singh A."/>
            <person name="Wilkins M.J."/>
            <person name="Karaoz U."/>
            <person name="Brodie E.L."/>
            <person name="Williams K.H."/>
            <person name="Hubbard S.S."/>
            <person name="Banfield J.F."/>
        </authorList>
    </citation>
    <scope>NUCLEOTIDE SEQUENCE [LARGE SCALE GENOMIC DNA]</scope>
</reference>
<feature type="signal peptide" evidence="3">
    <location>
        <begin position="1"/>
        <end position="21"/>
    </location>
</feature>
<dbReference type="GO" id="GO:0005576">
    <property type="term" value="C:extracellular region"/>
    <property type="evidence" value="ECO:0007669"/>
    <property type="project" value="UniProtKB-SubCell"/>
</dbReference>
<evidence type="ECO:0000259" key="4">
    <source>
        <dbReference type="PROSITE" id="PS51677"/>
    </source>
</evidence>
<evidence type="ECO:0000256" key="2">
    <source>
        <dbReference type="ARBA" id="ARBA00022729"/>
    </source>
</evidence>
<evidence type="ECO:0000313" key="6">
    <source>
        <dbReference type="Proteomes" id="UP000178794"/>
    </source>
</evidence>
<dbReference type="CDD" id="cd10970">
    <property type="entry name" value="CE4_DAC_u1_6s"/>
    <property type="match status" value="1"/>
</dbReference>
<dbReference type="STRING" id="1798492.A3C89_03325"/>
<evidence type="ECO:0000313" key="5">
    <source>
        <dbReference type="EMBL" id="OGG59945.1"/>
    </source>
</evidence>
<keyword evidence="2 3" id="KW-0732">Signal</keyword>
<dbReference type="EMBL" id="MFLF01000012">
    <property type="protein sequence ID" value="OGG59945.1"/>
    <property type="molecule type" value="Genomic_DNA"/>
</dbReference>
<accession>A0A1F6DEU6</accession>
<sequence length="250" mass="28192">MKTIRYRIVVLCLCFFGNAFALPDDFHKYSRMVSFTFDDAYKSVATHAYPLFRKHGIHATVYLATATMSNPELFPGYFSWDDAKEVDVHGWEIGAHTHMHVNLAKSPEEAAAQEISASMQLFRERGFRPTSFAAPYGAMHEKSMRLIKQNYASQRDAWGGDGVNPLPVQDPYRIVSLPLKATMTMADIRAVLDRLEKDGGWLVLQFHDVGSVNTGPWSTTLLPEIVAEVRRRKLPVATVSEVLKHHSSTH</sequence>
<dbReference type="InterPro" id="IPR002509">
    <property type="entry name" value="NODB_dom"/>
</dbReference>
<dbReference type="GO" id="GO:0016810">
    <property type="term" value="F:hydrolase activity, acting on carbon-nitrogen (but not peptide) bonds"/>
    <property type="evidence" value="ECO:0007669"/>
    <property type="project" value="InterPro"/>
</dbReference>
<gene>
    <name evidence="5" type="ORF">A3C89_03325</name>
</gene>
<feature type="chain" id="PRO_5009523874" description="NodB homology domain-containing protein" evidence="3">
    <location>
        <begin position="22"/>
        <end position="250"/>
    </location>
</feature>